<keyword evidence="4 6" id="KW-0472">Membrane</keyword>
<proteinExistence type="predicted"/>
<gene>
    <name evidence="8" type="ORF">MA16_Dca016959</name>
</gene>
<dbReference type="InterPro" id="IPR044839">
    <property type="entry name" value="NDR1-like"/>
</dbReference>
<evidence type="ECO:0000256" key="3">
    <source>
        <dbReference type="ARBA" id="ARBA00022989"/>
    </source>
</evidence>
<feature type="compositionally biased region" description="Pro residues" evidence="5">
    <location>
        <begin position="12"/>
        <end position="31"/>
    </location>
</feature>
<accession>A0A2I0VWJ8</accession>
<organism evidence="8 9">
    <name type="scientific">Dendrobium catenatum</name>
    <dbReference type="NCBI Taxonomy" id="906689"/>
    <lineage>
        <taxon>Eukaryota</taxon>
        <taxon>Viridiplantae</taxon>
        <taxon>Streptophyta</taxon>
        <taxon>Embryophyta</taxon>
        <taxon>Tracheophyta</taxon>
        <taxon>Spermatophyta</taxon>
        <taxon>Magnoliopsida</taxon>
        <taxon>Liliopsida</taxon>
        <taxon>Asparagales</taxon>
        <taxon>Orchidaceae</taxon>
        <taxon>Epidendroideae</taxon>
        <taxon>Malaxideae</taxon>
        <taxon>Dendrobiinae</taxon>
        <taxon>Dendrobium</taxon>
    </lineage>
</organism>
<evidence type="ECO:0000256" key="4">
    <source>
        <dbReference type="ARBA" id="ARBA00023136"/>
    </source>
</evidence>
<dbReference type="Proteomes" id="UP000233837">
    <property type="component" value="Unassembled WGS sequence"/>
</dbReference>
<dbReference type="SUPFAM" id="SSF117070">
    <property type="entry name" value="LEA14-like"/>
    <property type="match status" value="1"/>
</dbReference>
<evidence type="ECO:0000256" key="5">
    <source>
        <dbReference type="SAM" id="MobiDB-lite"/>
    </source>
</evidence>
<feature type="region of interest" description="Disordered" evidence="5">
    <location>
        <begin position="1"/>
        <end position="31"/>
    </location>
</feature>
<dbReference type="GO" id="GO:0098542">
    <property type="term" value="P:defense response to other organism"/>
    <property type="evidence" value="ECO:0007669"/>
    <property type="project" value="InterPro"/>
</dbReference>
<evidence type="ECO:0000259" key="7">
    <source>
        <dbReference type="Pfam" id="PF03168"/>
    </source>
</evidence>
<dbReference type="Gene3D" id="2.60.40.1820">
    <property type="match status" value="1"/>
</dbReference>
<feature type="domain" description="Late embryogenesis abundant protein LEA-2 subgroup" evidence="7">
    <location>
        <begin position="113"/>
        <end position="206"/>
    </location>
</feature>
<evidence type="ECO:0000256" key="2">
    <source>
        <dbReference type="ARBA" id="ARBA00022692"/>
    </source>
</evidence>
<dbReference type="AlphaFoldDB" id="A0A2I0VWJ8"/>
<evidence type="ECO:0000313" key="8">
    <source>
        <dbReference type="EMBL" id="PKU67790.1"/>
    </source>
</evidence>
<keyword evidence="9" id="KW-1185">Reference proteome</keyword>
<dbReference type="GO" id="GO:0016020">
    <property type="term" value="C:membrane"/>
    <property type="evidence" value="ECO:0007669"/>
    <property type="project" value="UniProtKB-SubCell"/>
</dbReference>
<keyword evidence="3 6" id="KW-1133">Transmembrane helix</keyword>
<evidence type="ECO:0000256" key="6">
    <source>
        <dbReference type="SAM" id="Phobius"/>
    </source>
</evidence>
<protein>
    <recommendedName>
        <fullName evidence="7">Late embryogenesis abundant protein LEA-2 subgroup domain-containing protein</fullName>
    </recommendedName>
</protein>
<dbReference type="InterPro" id="IPR004864">
    <property type="entry name" value="LEA_2"/>
</dbReference>
<reference evidence="8 9" key="2">
    <citation type="journal article" date="2017" name="Nature">
        <title>The Apostasia genome and the evolution of orchids.</title>
        <authorList>
            <person name="Zhang G.Q."/>
            <person name="Liu K.W."/>
            <person name="Li Z."/>
            <person name="Lohaus R."/>
            <person name="Hsiao Y.Y."/>
            <person name="Niu S.C."/>
            <person name="Wang J.Y."/>
            <person name="Lin Y.C."/>
            <person name="Xu Q."/>
            <person name="Chen L.J."/>
            <person name="Yoshida K."/>
            <person name="Fujiwara S."/>
            <person name="Wang Z.W."/>
            <person name="Zhang Y.Q."/>
            <person name="Mitsuda N."/>
            <person name="Wang M."/>
            <person name="Liu G.H."/>
            <person name="Pecoraro L."/>
            <person name="Huang H.X."/>
            <person name="Xiao X.J."/>
            <person name="Lin M."/>
            <person name="Wu X.Y."/>
            <person name="Wu W.L."/>
            <person name="Chen Y.Y."/>
            <person name="Chang S.B."/>
            <person name="Sakamoto S."/>
            <person name="Ohme-Takagi M."/>
            <person name="Yagi M."/>
            <person name="Zeng S.J."/>
            <person name="Shen C.Y."/>
            <person name="Yeh C.M."/>
            <person name="Luo Y.B."/>
            <person name="Tsai W.C."/>
            <person name="Van de Peer Y."/>
            <person name="Liu Z.J."/>
        </authorList>
    </citation>
    <scope>NUCLEOTIDE SEQUENCE [LARGE SCALE GENOMIC DNA]</scope>
    <source>
        <tissue evidence="8">The whole plant</tissue>
    </source>
</reference>
<dbReference type="PANTHER" id="PTHR31234:SF4">
    <property type="entry name" value="EXPRESSED PROTEIN"/>
    <property type="match status" value="1"/>
</dbReference>
<reference evidence="8 9" key="1">
    <citation type="journal article" date="2016" name="Sci. Rep.">
        <title>The Dendrobium catenatum Lindl. genome sequence provides insights into polysaccharide synthase, floral development and adaptive evolution.</title>
        <authorList>
            <person name="Zhang G.Q."/>
            <person name="Xu Q."/>
            <person name="Bian C."/>
            <person name="Tsai W.C."/>
            <person name="Yeh C.M."/>
            <person name="Liu K.W."/>
            <person name="Yoshida K."/>
            <person name="Zhang L.S."/>
            <person name="Chang S.B."/>
            <person name="Chen F."/>
            <person name="Shi Y."/>
            <person name="Su Y.Y."/>
            <person name="Zhang Y.Q."/>
            <person name="Chen L.J."/>
            <person name="Yin Y."/>
            <person name="Lin M."/>
            <person name="Huang H."/>
            <person name="Deng H."/>
            <person name="Wang Z.W."/>
            <person name="Zhu S.L."/>
            <person name="Zhao X."/>
            <person name="Deng C."/>
            <person name="Niu S.C."/>
            <person name="Huang J."/>
            <person name="Wang M."/>
            <person name="Liu G.H."/>
            <person name="Yang H.J."/>
            <person name="Xiao X.J."/>
            <person name="Hsiao Y.Y."/>
            <person name="Wu W.L."/>
            <person name="Chen Y.Y."/>
            <person name="Mitsuda N."/>
            <person name="Ohme-Takagi M."/>
            <person name="Luo Y.B."/>
            <person name="Van de Peer Y."/>
            <person name="Liu Z.J."/>
        </authorList>
    </citation>
    <scope>NUCLEOTIDE SEQUENCE [LARGE SCALE GENOMIC DNA]</scope>
    <source>
        <tissue evidence="8">The whole plant</tissue>
    </source>
</reference>
<evidence type="ECO:0000313" key="9">
    <source>
        <dbReference type="Proteomes" id="UP000233837"/>
    </source>
</evidence>
<keyword evidence="2 6" id="KW-0812">Transmembrane</keyword>
<name>A0A2I0VWJ8_9ASPA</name>
<dbReference type="EMBL" id="KZ503165">
    <property type="protein sequence ID" value="PKU67790.1"/>
    <property type="molecule type" value="Genomic_DNA"/>
</dbReference>
<feature type="transmembrane region" description="Helical" evidence="6">
    <location>
        <begin position="59"/>
        <end position="79"/>
    </location>
</feature>
<sequence>MTKLGPEASDPLLPPQPAPHFPFSTRPPPQDSHPPPYILLPAFPGRHIRRRPCCCNYSSYLLISAAIVTLVGLTLFLIWPTDLDLHVARIRIDRVRVFADPNDTISIDLSLRIRVRNPNFFSLHYDYVDVGIGYRSEPLGSIQSAGGQIPTRGVSYVDAELRIDGVQVIHDVFYLIEDFVRGSIPFDTVSEVKGILHLFFFNIPIKGRVSCSVNVNPANQTIVRQDCYPEASCKSDIFKKNFLILW</sequence>
<comment type="subcellular location">
    <subcellularLocation>
        <location evidence="1">Membrane</location>
        <topology evidence="1">Single-pass membrane protein</topology>
    </subcellularLocation>
</comment>
<dbReference type="PANTHER" id="PTHR31234">
    <property type="entry name" value="LATE EMBRYOGENESIS ABUNDANT (LEA) HYDROXYPROLINE-RICH GLYCOPROTEIN FAMILY"/>
    <property type="match status" value="1"/>
</dbReference>
<evidence type="ECO:0000256" key="1">
    <source>
        <dbReference type="ARBA" id="ARBA00004167"/>
    </source>
</evidence>
<dbReference type="Pfam" id="PF03168">
    <property type="entry name" value="LEA_2"/>
    <property type="match status" value="1"/>
</dbReference>